<name>A0A3N4GDV3_9ACTN</name>
<dbReference type="Gene3D" id="2.120.10.30">
    <property type="entry name" value="TolB, C-terminal domain"/>
    <property type="match status" value="1"/>
</dbReference>
<gene>
    <name evidence="1" type="ORF">EF294_19210</name>
</gene>
<dbReference type="AlphaFoldDB" id="A0A3N4GDV3"/>
<dbReference type="Proteomes" id="UP000267536">
    <property type="component" value="Unassembled WGS sequence"/>
</dbReference>
<evidence type="ECO:0000313" key="2">
    <source>
        <dbReference type="Proteomes" id="UP000267536"/>
    </source>
</evidence>
<dbReference type="EMBL" id="RKMH01000018">
    <property type="protein sequence ID" value="RPA57211.1"/>
    <property type="molecule type" value="Genomic_DNA"/>
</dbReference>
<comment type="caution">
    <text evidence="1">The sequence shown here is derived from an EMBL/GenBank/DDBJ whole genome shotgun (WGS) entry which is preliminary data.</text>
</comment>
<dbReference type="InterPro" id="IPR011042">
    <property type="entry name" value="6-blade_b-propeller_TolB-like"/>
</dbReference>
<organism evidence="1 2">
    <name type="scientific">Gordonia oryzae</name>
    <dbReference type="NCBI Taxonomy" id="2487349"/>
    <lineage>
        <taxon>Bacteria</taxon>
        <taxon>Bacillati</taxon>
        <taxon>Actinomycetota</taxon>
        <taxon>Actinomycetes</taxon>
        <taxon>Mycobacteriales</taxon>
        <taxon>Gordoniaceae</taxon>
        <taxon>Gordonia</taxon>
    </lineage>
</organism>
<accession>A0A3N4GDV3</accession>
<dbReference type="SUPFAM" id="SSF63829">
    <property type="entry name" value="Calcium-dependent phosphotriesterase"/>
    <property type="match status" value="1"/>
</dbReference>
<dbReference type="OrthoDB" id="4564604at2"/>
<protein>
    <recommendedName>
        <fullName evidence="3">Gluconolaconase</fullName>
    </recommendedName>
</protein>
<reference evidence="1 2" key="1">
    <citation type="submission" date="2018-11" db="EMBL/GenBank/DDBJ databases">
        <title>Draft genome sequence of Gordonia sp. RS15-1S isolated from rice stems.</title>
        <authorList>
            <person name="Muangham S."/>
        </authorList>
    </citation>
    <scope>NUCLEOTIDE SEQUENCE [LARGE SCALE GENOMIC DNA]</scope>
    <source>
        <strain evidence="1 2">RS15-1S</strain>
    </source>
</reference>
<keyword evidence="2" id="KW-1185">Reference proteome</keyword>
<proteinExistence type="predicted"/>
<evidence type="ECO:0000313" key="1">
    <source>
        <dbReference type="EMBL" id="RPA57211.1"/>
    </source>
</evidence>
<sequence length="268" mass="27637">MPSPGLDGWAENLLVADGSVWVSRTLRNVVERYDDSGRLRASIAVTAPGSIRQGPDGMVYVASGDSTVNMIPGAPRTGAVVRLDPRAAQPIARVFATGLGMPNGLVVESDGTVFVADGALGLLRLRADGSIDTQWSARAPHNLAPTPVINGTGMNGLIAVGDDLFLTMTTSSTGRVLRVPIDNPADTSSAADLTAPVPAILDDLAVVDSTTLAVASAAGQVHLVDLRGHRVCSSSVGHPLTALAVVRGRPGELLATSETGQVITLRRQ</sequence>
<evidence type="ECO:0008006" key="3">
    <source>
        <dbReference type="Google" id="ProtNLM"/>
    </source>
</evidence>